<protein>
    <submittedName>
        <fullName evidence="1">(salmon louse) hypothetical protein</fullName>
    </submittedName>
</protein>
<reference evidence="1" key="1">
    <citation type="submission" date="2021-02" db="EMBL/GenBank/DDBJ databases">
        <authorList>
            <person name="Bekaert M."/>
        </authorList>
    </citation>
    <scope>NUCLEOTIDE SEQUENCE</scope>
    <source>
        <strain evidence="1">IoA-00</strain>
    </source>
</reference>
<gene>
    <name evidence="1" type="ORF">LSAA_4851</name>
</gene>
<evidence type="ECO:0000313" key="2">
    <source>
        <dbReference type="Proteomes" id="UP000675881"/>
    </source>
</evidence>
<evidence type="ECO:0000313" key="1">
    <source>
        <dbReference type="EMBL" id="CAF2839222.1"/>
    </source>
</evidence>
<sequence>MKENERLSHSIYSKDIKIGMTPMSIFDSTSSPARSYAYNSTTKHHCYTPFFMSTCTSDYFRSLKLRQIVINIMNFDEYYSNRILVVLNCDFNDSSTALSEALFELCKCIL</sequence>
<dbReference type="Proteomes" id="UP000675881">
    <property type="component" value="Chromosome 14"/>
</dbReference>
<dbReference type="AlphaFoldDB" id="A0A7R8CMP3"/>
<proteinExistence type="predicted"/>
<organism evidence="1 2">
    <name type="scientific">Lepeophtheirus salmonis</name>
    <name type="common">Salmon louse</name>
    <name type="synonym">Caligus salmonis</name>
    <dbReference type="NCBI Taxonomy" id="72036"/>
    <lineage>
        <taxon>Eukaryota</taxon>
        <taxon>Metazoa</taxon>
        <taxon>Ecdysozoa</taxon>
        <taxon>Arthropoda</taxon>
        <taxon>Crustacea</taxon>
        <taxon>Multicrustacea</taxon>
        <taxon>Hexanauplia</taxon>
        <taxon>Copepoda</taxon>
        <taxon>Siphonostomatoida</taxon>
        <taxon>Caligidae</taxon>
        <taxon>Lepeophtheirus</taxon>
    </lineage>
</organism>
<name>A0A7R8CMP3_LEPSM</name>
<keyword evidence="2" id="KW-1185">Reference proteome</keyword>
<dbReference type="EMBL" id="HG994593">
    <property type="protein sequence ID" value="CAF2839222.1"/>
    <property type="molecule type" value="Genomic_DNA"/>
</dbReference>
<accession>A0A7R8CMP3</accession>